<dbReference type="CDD" id="cd17743">
    <property type="entry name" value="BRCT_BRC1_like_rpt5"/>
    <property type="match status" value="1"/>
</dbReference>
<feature type="compositionally biased region" description="Basic and acidic residues" evidence="1">
    <location>
        <begin position="731"/>
        <end position="740"/>
    </location>
</feature>
<protein>
    <recommendedName>
        <fullName evidence="2">BRCT domain-containing protein</fullName>
    </recommendedName>
</protein>
<feature type="domain" description="BRCT" evidence="2">
    <location>
        <begin position="271"/>
        <end position="361"/>
    </location>
</feature>
<gene>
    <name evidence="3" type="ORF">Dda_6046</name>
</gene>
<dbReference type="Gene3D" id="3.40.50.10190">
    <property type="entry name" value="BRCT domain"/>
    <property type="match status" value="6"/>
</dbReference>
<evidence type="ECO:0000259" key="2">
    <source>
        <dbReference type="PROSITE" id="PS50172"/>
    </source>
</evidence>
<dbReference type="GO" id="GO:0006302">
    <property type="term" value="P:double-strand break repair"/>
    <property type="evidence" value="ECO:0007669"/>
    <property type="project" value="TreeGrafter"/>
</dbReference>
<evidence type="ECO:0000256" key="1">
    <source>
        <dbReference type="SAM" id="MobiDB-lite"/>
    </source>
</evidence>
<feature type="domain" description="BRCT" evidence="2">
    <location>
        <begin position="924"/>
        <end position="1032"/>
    </location>
</feature>
<evidence type="ECO:0000313" key="4">
    <source>
        <dbReference type="Proteomes" id="UP001221413"/>
    </source>
</evidence>
<accession>A0AAD6NJK4</accession>
<dbReference type="PANTHER" id="PTHR47667">
    <property type="entry name" value="REGULATOR OF TY1 TRANSPOSITION PROTEIN 107"/>
    <property type="match status" value="1"/>
</dbReference>
<feature type="compositionally biased region" description="Basic residues" evidence="1">
    <location>
        <begin position="755"/>
        <end position="765"/>
    </location>
</feature>
<dbReference type="CDD" id="cd18437">
    <property type="entry name" value="BRCT_BRC1_like_rpt3"/>
    <property type="match status" value="1"/>
</dbReference>
<dbReference type="AlphaFoldDB" id="A0AAD6NJK4"/>
<feature type="region of interest" description="Disordered" evidence="1">
    <location>
        <begin position="616"/>
        <end position="696"/>
    </location>
</feature>
<reference evidence="3" key="1">
    <citation type="submission" date="2023-01" db="EMBL/GenBank/DDBJ databases">
        <title>The chitinases involved in constricting ring structure development in the nematode-trapping fungus Drechslerella dactyloides.</title>
        <authorList>
            <person name="Wang R."/>
            <person name="Zhang L."/>
            <person name="Tang P."/>
            <person name="Li S."/>
            <person name="Liang L."/>
        </authorList>
    </citation>
    <scope>NUCLEOTIDE SEQUENCE</scope>
    <source>
        <strain evidence="3">YMF1.00031</strain>
    </source>
</reference>
<proteinExistence type="predicted"/>
<feature type="region of interest" description="Disordered" evidence="1">
    <location>
        <begin position="755"/>
        <end position="806"/>
    </location>
</feature>
<dbReference type="PROSITE" id="PS50172">
    <property type="entry name" value="BRCT"/>
    <property type="match status" value="6"/>
</dbReference>
<dbReference type="InterPro" id="IPR053036">
    <property type="entry name" value="CellCycle_DNARepair_Reg"/>
</dbReference>
<feature type="domain" description="BRCT" evidence="2">
    <location>
        <begin position="401"/>
        <end position="491"/>
    </location>
</feature>
<dbReference type="SUPFAM" id="SSF52113">
    <property type="entry name" value="BRCT domain"/>
    <property type="match status" value="5"/>
</dbReference>
<dbReference type="InterPro" id="IPR001357">
    <property type="entry name" value="BRCT_dom"/>
</dbReference>
<dbReference type="Pfam" id="PF16770">
    <property type="entry name" value="RTT107_BRCT_5"/>
    <property type="match status" value="1"/>
</dbReference>
<dbReference type="Proteomes" id="UP001221413">
    <property type="component" value="Unassembled WGS sequence"/>
</dbReference>
<comment type="caution">
    <text evidence="3">The sequence shown here is derived from an EMBL/GenBank/DDBJ whole genome shotgun (WGS) entry which is preliminary data.</text>
</comment>
<dbReference type="GO" id="GO:0005634">
    <property type="term" value="C:nucleus"/>
    <property type="evidence" value="ECO:0007669"/>
    <property type="project" value="TreeGrafter"/>
</dbReference>
<dbReference type="Pfam" id="PF12738">
    <property type="entry name" value="PTCB-BRCT"/>
    <property type="match status" value="1"/>
</dbReference>
<dbReference type="SMART" id="SM00292">
    <property type="entry name" value="BRCT"/>
    <property type="match status" value="6"/>
</dbReference>
<name>A0AAD6NJK4_DREDA</name>
<feature type="domain" description="BRCT" evidence="2">
    <location>
        <begin position="495"/>
        <end position="575"/>
    </location>
</feature>
<feature type="domain" description="BRCT" evidence="2">
    <location>
        <begin position="807"/>
        <end position="901"/>
    </location>
</feature>
<dbReference type="EMBL" id="JAQGDS010000007">
    <property type="protein sequence ID" value="KAJ6259148.1"/>
    <property type="molecule type" value="Genomic_DNA"/>
</dbReference>
<dbReference type="CDD" id="cd18439">
    <property type="entry name" value="BRCT_BRC1_like_rpt6"/>
    <property type="match status" value="1"/>
</dbReference>
<keyword evidence="4" id="KW-1185">Reference proteome</keyword>
<dbReference type="PROSITE" id="PS50007">
    <property type="entry name" value="PIPLC_X_DOMAIN"/>
    <property type="match status" value="1"/>
</dbReference>
<dbReference type="InterPro" id="IPR036420">
    <property type="entry name" value="BRCT_dom_sf"/>
</dbReference>
<feature type="domain" description="BRCT" evidence="2">
    <location>
        <begin position="158"/>
        <end position="270"/>
    </location>
</feature>
<sequence length="1034" mass="115480">MGFCRSAFFCASVRRSLPWFSPATGGRYCPMGRASGAISTLSLSLSSFGRATVSYVGGFDGGGAGLGVALGGDGADEASRRPAAAAANWRCSGLTKPKLRGFRSIMMFPRGVLEKRRAVKNATGPQNNCRGRRIAIFCHHLQLRHQATHSIARKYEEAHKPLFHDVNFTLIRGPNFTGKDYDEIRQQLLDHGAVEVELEPAPNPHAIPAINLTDTTHIISPDIEFTEFSDLERRRLAGEIDQRMLTVVKPAWVTDSIAKKKTQHVRAYNADPRMIFSGIEAVIADLPEGDAEAICGGILAMGGLHRASLSRMTTHIVALSLDNEVCKVALEKGLSVKMVMPHWFDDCLRLNRRIDEAPYLLPDPAIMTMKAKDPLPYPAVDLTYTHDHPDKTEPDPKSMRNKTDIFMNKCFYFSADLGIQDKLQRILKDIVAQGGGKVARELVDASVLVCPFRDGEDYLYASRKGIDVGNLTWLYWMATREEWVSPTKFLLHYPKAKIPIPGMDKMLISVSNYNGDARMYLENLIEAAGATFTRAMKPENSHLITARDYSDKVDAAREWNLNIVNHMWLEESYAKWEAQTVSNPRYTTFPKRTNLMEIVGQTRIDLESISYVFFPDEEDGEEEEESVEQEEEGEEEQLEDGDEDEDVKMADIDDAPPDSGQEEEVKTEPKRRGRKKGSKNTPKLAIQPTTLAEMETPRPGRRIAALAMETPRNSILSSSPPLSAMSTGSRRAKENATKKLHDIMPDVLQFEKEKKRKGGVLHGRQRGGEGTPEAVVEKGAKKRSLPIEDLGDPMDEDEKPKKVKKKSMERPSVAVYLLLTAHQDWVDNPEREAEEKKLLRDIGIQCIENPDEHMTHVCAPRLVRTEKFICALARAPIIVNSAWVSKCLATRSIVDTSPYLLHDAEGEKRLHICLSQSLERATQNRGKLLDGLTVYVTTNVSGGWETFKKIVEANGGTGLLFKAVKRGAIAENKDAVTTKRLVLLSGGKEDKLTAGFRKMAKEAGWEPLVYRTDWVLDVAMTQKLVWADKYLVPK</sequence>
<dbReference type="CDD" id="cd18436">
    <property type="entry name" value="BRCT_BRC1_like_rpt2"/>
    <property type="match status" value="1"/>
</dbReference>
<dbReference type="CDD" id="cd18438">
    <property type="entry name" value="BRCT_BRC1_like_rpt4"/>
    <property type="match status" value="1"/>
</dbReference>
<feature type="region of interest" description="Disordered" evidence="1">
    <location>
        <begin position="710"/>
        <end position="740"/>
    </location>
</feature>
<dbReference type="GO" id="GO:1990683">
    <property type="term" value="P:DNA double-strand break attachment to nuclear envelope"/>
    <property type="evidence" value="ECO:0007669"/>
    <property type="project" value="TreeGrafter"/>
</dbReference>
<organism evidence="3 4">
    <name type="scientific">Drechslerella dactyloides</name>
    <name type="common">Nematode-trapping fungus</name>
    <name type="synonym">Arthrobotrys dactyloides</name>
    <dbReference type="NCBI Taxonomy" id="74499"/>
    <lineage>
        <taxon>Eukaryota</taxon>
        <taxon>Fungi</taxon>
        <taxon>Dikarya</taxon>
        <taxon>Ascomycota</taxon>
        <taxon>Pezizomycotina</taxon>
        <taxon>Orbiliomycetes</taxon>
        <taxon>Orbiliales</taxon>
        <taxon>Orbiliaceae</taxon>
        <taxon>Drechslerella</taxon>
    </lineage>
</organism>
<dbReference type="PANTHER" id="PTHR47667:SF1">
    <property type="entry name" value="REGULATOR OF TY1 TRANSPOSITION PROTEIN 107"/>
    <property type="match status" value="1"/>
</dbReference>
<feature type="compositionally biased region" description="Polar residues" evidence="1">
    <location>
        <begin position="711"/>
        <end position="729"/>
    </location>
</feature>
<evidence type="ECO:0000313" key="3">
    <source>
        <dbReference type="EMBL" id="KAJ6259148.1"/>
    </source>
</evidence>
<dbReference type="GO" id="GO:0035361">
    <property type="term" value="C:Cul8-RING ubiquitin ligase complex"/>
    <property type="evidence" value="ECO:0007669"/>
    <property type="project" value="TreeGrafter"/>
</dbReference>
<dbReference type="FunFam" id="3.40.50.10190:FF:000048">
    <property type="entry name" value="DNA repair protein Rtt107"/>
    <property type="match status" value="1"/>
</dbReference>
<feature type="compositionally biased region" description="Acidic residues" evidence="1">
    <location>
        <begin position="616"/>
        <end position="662"/>
    </location>
</feature>